<dbReference type="SUPFAM" id="SSF46785">
    <property type="entry name" value="Winged helix' DNA-binding domain"/>
    <property type="match status" value="1"/>
</dbReference>
<dbReference type="RefSeq" id="WP_058276090.1">
    <property type="nucleotide sequence ID" value="NZ_CYPU01000009.1"/>
</dbReference>
<proteinExistence type="predicted"/>
<dbReference type="PRINTS" id="PR00103">
    <property type="entry name" value="CAMPKINASE"/>
</dbReference>
<gene>
    <name evidence="6" type="primary">crp_1</name>
    <name evidence="6" type="ORF">RUA4292_00409</name>
</gene>
<dbReference type="STRING" id="81569.RUM4293_03820"/>
<dbReference type="EMBL" id="CYPU01000009">
    <property type="protein sequence ID" value="CUH46244.1"/>
    <property type="molecule type" value="Genomic_DNA"/>
</dbReference>
<dbReference type="InterPro" id="IPR000595">
    <property type="entry name" value="cNMP-bd_dom"/>
</dbReference>
<dbReference type="GO" id="GO:0005829">
    <property type="term" value="C:cytosol"/>
    <property type="evidence" value="ECO:0007669"/>
    <property type="project" value="TreeGrafter"/>
</dbReference>
<evidence type="ECO:0000313" key="6">
    <source>
        <dbReference type="EMBL" id="CUH46244.1"/>
    </source>
</evidence>
<dbReference type="InterPro" id="IPR014710">
    <property type="entry name" value="RmlC-like_jellyroll"/>
</dbReference>
<sequence>MKALPNSGFLSEASDRLRAMLSALATEISLDQGQVLFEQGDEGDALYVISEGTLEVSFLAMSGRKLSLTLMKPGEVFGEIALFDSGPRTATIAAAEPSSVLRVRRRDVMDQIRQHPDLAVDMIRLAGLRMRWMGSQLNEQVFLPMPIRLARKLLHLSALQDDPAMRITLSQSELAEFVGATREAVFKTISTWKRDNVVEASRGGLMIQDFNALKELAESDLI</sequence>
<organism evidence="6 7">
    <name type="scientific">Ruegeria atlantica</name>
    <dbReference type="NCBI Taxonomy" id="81569"/>
    <lineage>
        <taxon>Bacteria</taxon>
        <taxon>Pseudomonadati</taxon>
        <taxon>Pseudomonadota</taxon>
        <taxon>Alphaproteobacteria</taxon>
        <taxon>Rhodobacterales</taxon>
        <taxon>Roseobacteraceae</taxon>
        <taxon>Ruegeria</taxon>
    </lineage>
</organism>
<dbReference type="AlphaFoldDB" id="A0A0N7LPV1"/>
<evidence type="ECO:0000259" key="5">
    <source>
        <dbReference type="PROSITE" id="PS51063"/>
    </source>
</evidence>
<dbReference type="GeneID" id="55491730"/>
<dbReference type="Proteomes" id="UP000050783">
    <property type="component" value="Unassembled WGS sequence"/>
</dbReference>
<evidence type="ECO:0000259" key="4">
    <source>
        <dbReference type="PROSITE" id="PS50042"/>
    </source>
</evidence>
<dbReference type="Gene3D" id="2.60.120.10">
    <property type="entry name" value="Jelly Rolls"/>
    <property type="match status" value="1"/>
</dbReference>
<feature type="domain" description="HTH crp-type" evidence="5">
    <location>
        <begin position="143"/>
        <end position="211"/>
    </location>
</feature>
<dbReference type="Gene3D" id="1.10.10.10">
    <property type="entry name" value="Winged helix-like DNA-binding domain superfamily/Winged helix DNA-binding domain"/>
    <property type="match status" value="1"/>
</dbReference>
<dbReference type="CDD" id="cd00038">
    <property type="entry name" value="CAP_ED"/>
    <property type="match status" value="1"/>
</dbReference>
<dbReference type="InterPro" id="IPR012318">
    <property type="entry name" value="HTH_CRP"/>
</dbReference>
<dbReference type="Pfam" id="PF00027">
    <property type="entry name" value="cNMP_binding"/>
    <property type="match status" value="1"/>
</dbReference>
<dbReference type="GO" id="GO:0003677">
    <property type="term" value="F:DNA binding"/>
    <property type="evidence" value="ECO:0007669"/>
    <property type="project" value="UniProtKB-KW"/>
</dbReference>
<dbReference type="SUPFAM" id="SSF51206">
    <property type="entry name" value="cAMP-binding domain-like"/>
    <property type="match status" value="1"/>
</dbReference>
<dbReference type="InterPro" id="IPR036388">
    <property type="entry name" value="WH-like_DNA-bd_sf"/>
</dbReference>
<evidence type="ECO:0000256" key="3">
    <source>
        <dbReference type="ARBA" id="ARBA00023163"/>
    </source>
</evidence>
<dbReference type="PROSITE" id="PS00889">
    <property type="entry name" value="CNMP_BINDING_2"/>
    <property type="match status" value="1"/>
</dbReference>
<evidence type="ECO:0000256" key="2">
    <source>
        <dbReference type="ARBA" id="ARBA00023125"/>
    </source>
</evidence>
<evidence type="ECO:0000256" key="1">
    <source>
        <dbReference type="ARBA" id="ARBA00023015"/>
    </source>
</evidence>
<dbReference type="PANTHER" id="PTHR24567:SF68">
    <property type="entry name" value="DNA-BINDING TRANSCRIPTIONAL DUAL REGULATOR CRP"/>
    <property type="match status" value="1"/>
</dbReference>
<dbReference type="InterPro" id="IPR018490">
    <property type="entry name" value="cNMP-bd_dom_sf"/>
</dbReference>
<dbReference type="InterPro" id="IPR050397">
    <property type="entry name" value="Env_Response_Regulators"/>
</dbReference>
<evidence type="ECO:0000313" key="7">
    <source>
        <dbReference type="Proteomes" id="UP000050783"/>
    </source>
</evidence>
<accession>A0A0N7LPV1</accession>
<dbReference type="PANTHER" id="PTHR24567">
    <property type="entry name" value="CRP FAMILY TRANSCRIPTIONAL REGULATORY PROTEIN"/>
    <property type="match status" value="1"/>
</dbReference>
<dbReference type="SMART" id="SM00100">
    <property type="entry name" value="cNMP"/>
    <property type="match status" value="1"/>
</dbReference>
<keyword evidence="3" id="KW-0804">Transcription</keyword>
<keyword evidence="1" id="KW-0805">Transcription regulation</keyword>
<dbReference type="GO" id="GO:0003700">
    <property type="term" value="F:DNA-binding transcription factor activity"/>
    <property type="evidence" value="ECO:0007669"/>
    <property type="project" value="TreeGrafter"/>
</dbReference>
<dbReference type="Pfam" id="PF13545">
    <property type="entry name" value="HTH_Crp_2"/>
    <property type="match status" value="1"/>
</dbReference>
<dbReference type="SMART" id="SM00419">
    <property type="entry name" value="HTH_CRP"/>
    <property type="match status" value="1"/>
</dbReference>
<dbReference type="OrthoDB" id="3525895at2"/>
<feature type="domain" description="Cyclic nucleotide-binding" evidence="4">
    <location>
        <begin position="8"/>
        <end position="106"/>
    </location>
</feature>
<reference evidence="6 7" key="1">
    <citation type="submission" date="2015-09" db="EMBL/GenBank/DDBJ databases">
        <authorList>
            <consortium name="Swine Surveillance"/>
        </authorList>
    </citation>
    <scope>NUCLEOTIDE SEQUENCE [LARGE SCALE GENOMIC DNA]</scope>
    <source>
        <strain evidence="6 7">CECT 4292</strain>
    </source>
</reference>
<dbReference type="PROSITE" id="PS50042">
    <property type="entry name" value="CNMP_BINDING_3"/>
    <property type="match status" value="1"/>
</dbReference>
<keyword evidence="2" id="KW-0238">DNA-binding</keyword>
<protein>
    <submittedName>
        <fullName evidence="6">cAMP regulatory protein</fullName>
    </submittedName>
</protein>
<dbReference type="PROSITE" id="PS51063">
    <property type="entry name" value="HTH_CRP_2"/>
    <property type="match status" value="1"/>
</dbReference>
<dbReference type="InterPro" id="IPR018488">
    <property type="entry name" value="cNMP-bd_CS"/>
</dbReference>
<dbReference type="InterPro" id="IPR036390">
    <property type="entry name" value="WH_DNA-bd_sf"/>
</dbReference>
<name>A0A0N7LPV1_9RHOB</name>